<keyword evidence="3" id="KW-1185">Reference proteome</keyword>
<evidence type="ECO:0000313" key="2">
    <source>
        <dbReference type="EMBL" id="KPV49829.1"/>
    </source>
</evidence>
<dbReference type="InterPro" id="IPR000241">
    <property type="entry name" value="RlmKL-like_Mtase"/>
</dbReference>
<dbReference type="AlphaFoldDB" id="A0A0N8PRG1"/>
<dbReference type="InterPro" id="IPR029063">
    <property type="entry name" value="SAM-dependent_MTases_sf"/>
</dbReference>
<dbReference type="Proteomes" id="UP000050509">
    <property type="component" value="Unassembled WGS sequence"/>
</dbReference>
<name>A0A0N8PRG1_9CHLR</name>
<evidence type="ECO:0000313" key="3">
    <source>
        <dbReference type="Proteomes" id="UP000050509"/>
    </source>
</evidence>
<dbReference type="GO" id="GO:0032259">
    <property type="term" value="P:methylation"/>
    <property type="evidence" value="ECO:0007669"/>
    <property type="project" value="InterPro"/>
</dbReference>
<dbReference type="SUPFAM" id="SSF53335">
    <property type="entry name" value="S-adenosyl-L-methionine-dependent methyltransferases"/>
    <property type="match status" value="1"/>
</dbReference>
<sequence>MRFRSTLRSVGVFATILVLIGLVIAPSGATPAQAQSRRPVMAFYYPWYEKADWENGRMSDVASPKYSGGEEATLLRHIQQADDAGIDALVCNPPWGRQVLPDADMGAFYRALLGEAARVLRPGGRAVLLTDRVAEVGGALAELPALRPARELVISLFGSHPTIYVLEKE</sequence>
<dbReference type="GO" id="GO:0008168">
    <property type="term" value="F:methyltransferase activity"/>
    <property type="evidence" value="ECO:0007669"/>
    <property type="project" value="InterPro"/>
</dbReference>
<gene>
    <name evidence="2" type="ORF">SE17_30415</name>
</gene>
<dbReference type="PROSITE" id="PS00092">
    <property type="entry name" value="N6_MTASE"/>
    <property type="match status" value="1"/>
</dbReference>
<comment type="caution">
    <text evidence="2">The sequence shown here is derived from an EMBL/GenBank/DDBJ whole genome shotgun (WGS) entry which is preliminary data.</text>
</comment>
<protein>
    <recommendedName>
        <fullName evidence="1">Ribosomal RNA large subunit methyltransferase K/L-like methyltransferase domain-containing protein</fullName>
    </recommendedName>
</protein>
<dbReference type="Pfam" id="PF01170">
    <property type="entry name" value="UPF0020"/>
    <property type="match status" value="1"/>
</dbReference>
<accession>A0A0N8PRG1</accession>
<dbReference type="Gene3D" id="3.40.50.150">
    <property type="entry name" value="Vaccinia Virus protein VP39"/>
    <property type="match status" value="1"/>
</dbReference>
<feature type="domain" description="Ribosomal RNA large subunit methyltransferase K/L-like methyltransferase" evidence="1">
    <location>
        <begin position="82"/>
        <end position="136"/>
    </location>
</feature>
<evidence type="ECO:0000259" key="1">
    <source>
        <dbReference type="Pfam" id="PF01170"/>
    </source>
</evidence>
<dbReference type="GO" id="GO:0003676">
    <property type="term" value="F:nucleic acid binding"/>
    <property type="evidence" value="ECO:0007669"/>
    <property type="project" value="InterPro"/>
</dbReference>
<proteinExistence type="predicted"/>
<organism evidence="2 3">
    <name type="scientific">Kouleothrix aurantiaca</name>
    <dbReference type="NCBI Taxonomy" id="186479"/>
    <lineage>
        <taxon>Bacteria</taxon>
        <taxon>Bacillati</taxon>
        <taxon>Chloroflexota</taxon>
        <taxon>Chloroflexia</taxon>
        <taxon>Chloroflexales</taxon>
        <taxon>Roseiflexineae</taxon>
        <taxon>Roseiflexaceae</taxon>
        <taxon>Kouleothrix</taxon>
    </lineage>
</organism>
<dbReference type="InterPro" id="IPR002052">
    <property type="entry name" value="DNA_methylase_N6_adenine_CS"/>
</dbReference>
<dbReference type="EMBL" id="LJCR01001724">
    <property type="protein sequence ID" value="KPV49829.1"/>
    <property type="molecule type" value="Genomic_DNA"/>
</dbReference>
<reference evidence="2 3" key="1">
    <citation type="submission" date="2015-09" db="EMBL/GenBank/DDBJ databases">
        <title>Draft genome sequence of Kouleothrix aurantiaca JCM 19913.</title>
        <authorList>
            <person name="Hemp J."/>
        </authorList>
    </citation>
    <scope>NUCLEOTIDE SEQUENCE [LARGE SCALE GENOMIC DNA]</scope>
    <source>
        <strain evidence="2 3">COM-B</strain>
    </source>
</reference>